<name>A0A0D8HMZ4_9ACTN</name>
<comment type="caution">
    <text evidence="3">The sequence shown here is derived from an EMBL/GenBank/DDBJ whole genome shotgun (WGS) entry which is preliminary data.</text>
</comment>
<dbReference type="SUPFAM" id="SSF49879">
    <property type="entry name" value="SMAD/FHA domain"/>
    <property type="match status" value="1"/>
</dbReference>
<evidence type="ECO:0000259" key="2">
    <source>
        <dbReference type="PROSITE" id="PS50006"/>
    </source>
</evidence>
<dbReference type="OrthoDB" id="151099at2"/>
<dbReference type="InterPro" id="IPR050923">
    <property type="entry name" value="Cell_Proc_Reg/RNA_Proc"/>
</dbReference>
<feature type="domain" description="FHA" evidence="2">
    <location>
        <begin position="152"/>
        <end position="202"/>
    </location>
</feature>
<keyword evidence="1" id="KW-0597">Phosphoprotein</keyword>
<accession>A0A0D8HMZ4</accession>
<dbReference type="InterPro" id="IPR042287">
    <property type="entry name" value="FhaA_N_sf"/>
</dbReference>
<dbReference type="Pfam" id="PF00498">
    <property type="entry name" value="FHA"/>
    <property type="match status" value="1"/>
</dbReference>
<dbReference type="PROSITE" id="PS50006">
    <property type="entry name" value="FHA_DOMAIN"/>
    <property type="match status" value="1"/>
</dbReference>
<dbReference type="Gene3D" id="3.30.2320.60">
    <property type="entry name" value="FhaA, phosphopeptide-binding domain (DUF3662)"/>
    <property type="match status" value="1"/>
</dbReference>
<dbReference type="InterPro" id="IPR008984">
    <property type="entry name" value="SMAD_FHA_dom_sf"/>
</dbReference>
<dbReference type="PANTHER" id="PTHR23308">
    <property type="entry name" value="NUCLEAR INHIBITOR OF PROTEIN PHOSPHATASE-1"/>
    <property type="match status" value="1"/>
</dbReference>
<gene>
    <name evidence="3" type="primary">odhI</name>
    <name evidence="3" type="ORF">AXFE_06840</name>
</gene>
<dbReference type="InterPro" id="IPR022128">
    <property type="entry name" value="FhaA_N"/>
</dbReference>
<evidence type="ECO:0000256" key="1">
    <source>
        <dbReference type="ARBA" id="ARBA00022553"/>
    </source>
</evidence>
<reference evidence="3 4" key="1">
    <citation type="submission" date="2015-01" db="EMBL/GenBank/DDBJ databases">
        <title>Draft genome of the acidophilic iron oxidizer Acidithrix ferrooxidans strain Py-F3.</title>
        <authorList>
            <person name="Poehlein A."/>
            <person name="Eisen S."/>
            <person name="Schloemann M."/>
            <person name="Johnson B.D."/>
            <person name="Daniel R."/>
            <person name="Muehling M."/>
        </authorList>
    </citation>
    <scope>NUCLEOTIDE SEQUENCE [LARGE SCALE GENOMIC DNA]</scope>
    <source>
        <strain evidence="3 4">Py-F3</strain>
    </source>
</reference>
<dbReference type="EMBL" id="JXYS01000017">
    <property type="protein sequence ID" value="KJF18456.1"/>
    <property type="molecule type" value="Genomic_DNA"/>
</dbReference>
<keyword evidence="4" id="KW-1185">Reference proteome</keyword>
<evidence type="ECO:0000313" key="3">
    <source>
        <dbReference type="EMBL" id="KJF18456.1"/>
    </source>
</evidence>
<dbReference type="SMART" id="SM00240">
    <property type="entry name" value="FHA"/>
    <property type="match status" value="1"/>
</dbReference>
<sequence>MNYHIAVGLNDIENRLEHLVEGAFGRFSRKGIQPSEIGKKLSRHMELEKRIGVRGPLVPNDYLVALSSSDWHSLSDIATALNSELLALVQQTAKEHRYKFVGFPALRIEIDEDLPRGTFAIESRYIEDPDYLGHLYLEMPNGLRVPITEKTITVGRLPSCAVVIDDPKISRNHAEISLNKDGVVTLRDLESTNGTKVNGRRISQISVDDGDVIEFGVVRIKIGRQ</sequence>
<evidence type="ECO:0000313" key="4">
    <source>
        <dbReference type="Proteomes" id="UP000032360"/>
    </source>
</evidence>
<dbReference type="InterPro" id="IPR000253">
    <property type="entry name" value="FHA_dom"/>
</dbReference>
<organism evidence="3 4">
    <name type="scientific">Acidithrix ferrooxidans</name>
    <dbReference type="NCBI Taxonomy" id="1280514"/>
    <lineage>
        <taxon>Bacteria</taxon>
        <taxon>Bacillati</taxon>
        <taxon>Actinomycetota</taxon>
        <taxon>Acidimicrobiia</taxon>
        <taxon>Acidimicrobiales</taxon>
        <taxon>Acidimicrobiaceae</taxon>
        <taxon>Acidithrix</taxon>
    </lineage>
</organism>
<dbReference type="Gene3D" id="2.60.200.20">
    <property type="match status" value="1"/>
</dbReference>
<dbReference type="STRING" id="1280514.AXFE_06840"/>
<protein>
    <submittedName>
        <fullName evidence="3">Oxoglutarate dehydrogenase inhibitor</fullName>
    </submittedName>
</protein>
<dbReference type="CDD" id="cd00060">
    <property type="entry name" value="FHA"/>
    <property type="match status" value="1"/>
</dbReference>
<dbReference type="RefSeq" id="WP_052604458.1">
    <property type="nucleotide sequence ID" value="NZ_JXYS01000017.1"/>
</dbReference>
<dbReference type="Pfam" id="PF12401">
    <property type="entry name" value="FhaA_N"/>
    <property type="match status" value="1"/>
</dbReference>
<proteinExistence type="predicted"/>
<dbReference type="Proteomes" id="UP000032360">
    <property type="component" value="Unassembled WGS sequence"/>
</dbReference>
<dbReference type="AlphaFoldDB" id="A0A0D8HMZ4"/>